<name>A0A2T5G5B7_HYDSH</name>
<proteinExistence type="predicted"/>
<dbReference type="Gene3D" id="1.10.540.10">
    <property type="entry name" value="Acyl-CoA dehydrogenase/oxidase, N-terminal domain"/>
    <property type="match status" value="1"/>
</dbReference>
<dbReference type="Pfam" id="PF08028">
    <property type="entry name" value="Acyl-CoA_dh_2"/>
    <property type="match status" value="1"/>
</dbReference>
<keyword evidence="1" id="KW-0560">Oxidoreductase</keyword>
<organism evidence="3 4">
    <name type="scientific">Hydrogenibacillus schlegelii</name>
    <name type="common">Bacillus schlegelii</name>
    <dbReference type="NCBI Taxonomy" id="1484"/>
    <lineage>
        <taxon>Bacteria</taxon>
        <taxon>Bacillati</taxon>
        <taxon>Bacillota</taxon>
        <taxon>Bacilli</taxon>
        <taxon>Bacillales</taxon>
        <taxon>Bacillales Family X. Incertae Sedis</taxon>
        <taxon>Hydrogenibacillus</taxon>
    </lineage>
</organism>
<dbReference type="Proteomes" id="UP000244180">
    <property type="component" value="Unassembled WGS sequence"/>
</dbReference>
<protein>
    <submittedName>
        <fullName evidence="3">Acyl-CoA dehydrogenase, type 2, C-terminal domain</fullName>
    </submittedName>
</protein>
<dbReference type="InterPro" id="IPR013107">
    <property type="entry name" value="Acyl-CoA_DH_C"/>
</dbReference>
<evidence type="ECO:0000313" key="4">
    <source>
        <dbReference type="Proteomes" id="UP000244180"/>
    </source>
</evidence>
<reference evidence="3 4" key="1">
    <citation type="submission" date="2017-08" db="EMBL/GenBank/DDBJ databases">
        <title>Burning lignite coal seam in the remote Altai Mountains harbors a hydrogen-driven thermophilic microbial community.</title>
        <authorList>
            <person name="Kadnikov V.V."/>
            <person name="Mardanov A.V."/>
            <person name="Ivasenko D."/>
            <person name="Beletsky A.V."/>
            <person name="Karnachuk O.V."/>
            <person name="Ravin N.V."/>
        </authorList>
    </citation>
    <scope>NUCLEOTIDE SEQUENCE [LARGE SCALE GENOMIC DNA]</scope>
    <source>
        <strain evidence="3">AL33</strain>
    </source>
</reference>
<dbReference type="InterPro" id="IPR036250">
    <property type="entry name" value="AcylCo_DH-like_C"/>
</dbReference>
<evidence type="ECO:0000256" key="1">
    <source>
        <dbReference type="ARBA" id="ARBA00023002"/>
    </source>
</evidence>
<gene>
    <name evidence="3" type="ORF">HSCHL_1361</name>
</gene>
<dbReference type="InterPro" id="IPR009100">
    <property type="entry name" value="AcylCoA_DH/oxidase_NM_dom_sf"/>
</dbReference>
<dbReference type="PIRSF" id="PIRSF016578">
    <property type="entry name" value="HsaA"/>
    <property type="match status" value="1"/>
</dbReference>
<dbReference type="GO" id="GO:0016627">
    <property type="term" value="F:oxidoreductase activity, acting on the CH-CH group of donors"/>
    <property type="evidence" value="ECO:0007669"/>
    <property type="project" value="InterPro"/>
</dbReference>
<dbReference type="Gene3D" id="1.20.140.10">
    <property type="entry name" value="Butyryl-CoA Dehydrogenase, subunit A, domain 3"/>
    <property type="match status" value="1"/>
</dbReference>
<sequence length="393" mass="44233">MTMQQVRAEEWIERAKKIGEIAAAEADEADRNGRFSDRVAKAIKDTEIQKLVRPRKYGGHSQTPRLFAEVIRTVGRYNLSGGWLTYFYPIHEIWVGYLHPEGREEIFHDGGLVADVIAPVGRAERDGSGYRVYGRWNFASGVLWSEWIGLGAIAERPEGSAPEPMLFAVRVSELGIIENWDTLGLRATASHGVEANGVWVPDRRVLPYAEVFAGKPIGGEMDDDEPSYRVPFMPYFVFGFVPLALAGAERLVEIFQERTEKRVRAYEGGAKEVEKREKQRLLGTFKAQLDAANALFERYLDQLDAWMQEGRTAISEAERNRMFAWRAQTIEMCADLARKVMNALGGSALYKGDPAERFVRDILMLSSHAAHQYEDAMWAYGATSLGLAGHPVW</sequence>
<dbReference type="InterPro" id="IPR046373">
    <property type="entry name" value="Acyl-CoA_Oxase/DH_mid-dom_sf"/>
</dbReference>
<dbReference type="Gene3D" id="2.40.110.10">
    <property type="entry name" value="Butyryl-CoA Dehydrogenase, subunit A, domain 2"/>
    <property type="match status" value="1"/>
</dbReference>
<evidence type="ECO:0000313" key="3">
    <source>
        <dbReference type="EMBL" id="PTQ51368.1"/>
    </source>
</evidence>
<dbReference type="SUPFAM" id="SSF47203">
    <property type="entry name" value="Acyl-CoA dehydrogenase C-terminal domain-like"/>
    <property type="match status" value="1"/>
</dbReference>
<dbReference type="RefSeq" id="WP_273000675.1">
    <property type="nucleotide sequence ID" value="NZ_PEBV01000046.1"/>
</dbReference>
<accession>A0A2T5G5B7</accession>
<dbReference type="InterPro" id="IPR037069">
    <property type="entry name" value="AcylCoA_DH/ox_N_sf"/>
</dbReference>
<dbReference type="AlphaFoldDB" id="A0A2T5G5B7"/>
<evidence type="ECO:0000259" key="2">
    <source>
        <dbReference type="Pfam" id="PF08028"/>
    </source>
</evidence>
<comment type="caution">
    <text evidence="3">The sequence shown here is derived from an EMBL/GenBank/DDBJ whole genome shotgun (WGS) entry which is preliminary data.</text>
</comment>
<dbReference type="EMBL" id="PEBV01000046">
    <property type="protein sequence ID" value="PTQ51368.1"/>
    <property type="molecule type" value="Genomic_DNA"/>
</dbReference>
<feature type="domain" description="Acyl-CoA dehydrogenase C-terminal" evidence="2">
    <location>
        <begin position="241"/>
        <end position="372"/>
    </location>
</feature>
<dbReference type="GO" id="GO:0050660">
    <property type="term" value="F:flavin adenine dinucleotide binding"/>
    <property type="evidence" value="ECO:0007669"/>
    <property type="project" value="InterPro"/>
</dbReference>
<dbReference type="SUPFAM" id="SSF56645">
    <property type="entry name" value="Acyl-CoA dehydrogenase NM domain-like"/>
    <property type="match status" value="1"/>
</dbReference>